<dbReference type="GO" id="GO:0016799">
    <property type="term" value="F:hydrolase activity, hydrolyzing N-glycosyl compounds"/>
    <property type="evidence" value="ECO:0007669"/>
    <property type="project" value="InterPro"/>
</dbReference>
<dbReference type="PANTHER" id="PTHR46692:SF1">
    <property type="entry name" value="NUCLEOSIDE HYDROLASE 3-RELATED"/>
    <property type="match status" value="1"/>
</dbReference>
<evidence type="ECO:0000256" key="2">
    <source>
        <dbReference type="SAM" id="SignalP"/>
    </source>
</evidence>
<evidence type="ECO:0000256" key="1">
    <source>
        <dbReference type="ARBA" id="ARBA00009176"/>
    </source>
</evidence>
<feature type="chain" id="PRO_5035418787" description="Inosine/uridine-preferring nucleoside hydrolase domain-containing protein" evidence="2">
    <location>
        <begin position="28"/>
        <end position="548"/>
    </location>
</feature>
<organism evidence="4 5">
    <name type="scientific">Cocos nucifera</name>
    <name type="common">Coconut palm</name>
    <dbReference type="NCBI Taxonomy" id="13894"/>
    <lineage>
        <taxon>Eukaryota</taxon>
        <taxon>Viridiplantae</taxon>
        <taxon>Streptophyta</taxon>
        <taxon>Embryophyta</taxon>
        <taxon>Tracheophyta</taxon>
        <taxon>Spermatophyta</taxon>
        <taxon>Magnoliopsida</taxon>
        <taxon>Liliopsida</taxon>
        <taxon>Arecaceae</taxon>
        <taxon>Arecoideae</taxon>
        <taxon>Cocoseae</taxon>
        <taxon>Attaleinae</taxon>
        <taxon>Cocos</taxon>
    </lineage>
</organism>
<name>A0A8K0MVK2_COCNU</name>
<keyword evidence="5" id="KW-1185">Reference proteome</keyword>
<dbReference type="Gene3D" id="3.90.245.10">
    <property type="entry name" value="Ribonucleoside hydrolase-like"/>
    <property type="match status" value="3"/>
</dbReference>
<dbReference type="Pfam" id="PF01156">
    <property type="entry name" value="IU_nuc_hydro"/>
    <property type="match status" value="1"/>
</dbReference>
<feature type="signal peptide" evidence="2">
    <location>
        <begin position="1"/>
        <end position="27"/>
    </location>
</feature>
<dbReference type="InterPro" id="IPR001910">
    <property type="entry name" value="Inosine/uridine_hydrolase_dom"/>
</dbReference>
<proteinExistence type="inferred from homology"/>
<protein>
    <recommendedName>
        <fullName evidence="3">Inosine/uridine-preferring nucleoside hydrolase domain-containing protein</fullName>
    </recommendedName>
</protein>
<reference evidence="4" key="2">
    <citation type="submission" date="2019-07" db="EMBL/GenBank/DDBJ databases">
        <authorList>
            <person name="Yang Y."/>
            <person name="Bocs S."/>
            <person name="Baudouin L."/>
        </authorList>
    </citation>
    <scope>NUCLEOTIDE SEQUENCE</scope>
    <source>
        <tissue evidence="4">Spear leaf of Hainan Tall coconut</tissue>
    </source>
</reference>
<comment type="caution">
    <text evidence="4">The sequence shown here is derived from an EMBL/GenBank/DDBJ whole genome shotgun (WGS) entry which is preliminary data.</text>
</comment>
<evidence type="ECO:0000313" key="4">
    <source>
        <dbReference type="EMBL" id="KAG1327759.1"/>
    </source>
</evidence>
<dbReference type="PANTHER" id="PTHR46692">
    <property type="entry name" value="INOSINE-URIDINE PREFERRING NUCLEOSIDE HYDROLASE FAMILY PROTEIN"/>
    <property type="match status" value="1"/>
</dbReference>
<dbReference type="Proteomes" id="UP000797356">
    <property type="component" value="Chromosome 1"/>
</dbReference>
<dbReference type="AlphaFoldDB" id="A0A8K0MVK2"/>
<sequence>MNRMVRRLLCMLVALLGFLGLMGSVVADAKPRGILLDTDVDTDDLFALLYLLKQNRSEFDLKAITISANAWTDAGHAVNQLYDILYMMDRDDIPVGVGGDGGILDDGTILPNVGGYLPIVEQGMSTAGDCRYRQAIPIGSGGRLDVDSNYGLRRSFLPQEEVDHNSFDDMDGAILIIQVDFKVFHSGIPITVVPLDATNTIPISEQFFMSFQQQQDTYEAQYCFQSLKITRDTWFDDQFYTSFFMWDSFTSGVAVSIMRNADNYNGVNEFAEMEYLNVTVVTSNKPYGICDGSNPFFDGRAIPKFNLQKDGVHSGHVQTGLQDSFCLVPTSNRGICEDGYTKEVTGSEGVRVLAAKKAKPNQDVRSLLDREFFKSFLDVINLPQHTGRFNFATQFPYYGETLYKPDFTNKRPGKPVVFDMDMSAGDFLALLYLLKVPVETINLKGILVGGNGWANAATIDVIYDMLHMMGRDDIPVGLGNVTALGTANLGCKYVKAIPHGSGGFLDSDTVYGLARTLPRSPRRNNSGAHFSVLIIQALEFSRRKLYNL</sequence>
<gene>
    <name evidence="4" type="ORF">COCNU_01G016930</name>
</gene>
<dbReference type="EMBL" id="CM017872">
    <property type="protein sequence ID" value="KAG1327759.1"/>
    <property type="molecule type" value="Genomic_DNA"/>
</dbReference>
<keyword evidence="2" id="KW-0732">Signal</keyword>
<dbReference type="OrthoDB" id="5783963at2759"/>
<evidence type="ECO:0000313" key="5">
    <source>
        <dbReference type="Proteomes" id="UP000797356"/>
    </source>
</evidence>
<feature type="domain" description="Inosine/uridine-preferring nucleoside hydrolase" evidence="3">
    <location>
        <begin position="34"/>
        <end position="101"/>
    </location>
</feature>
<reference evidence="4" key="1">
    <citation type="journal article" date="2017" name="Gigascience">
        <title>The genome draft of coconut (Cocos nucifera).</title>
        <authorList>
            <person name="Xiao Y."/>
            <person name="Xu P."/>
            <person name="Fan H."/>
            <person name="Baudouin L."/>
            <person name="Xia W."/>
            <person name="Bocs S."/>
            <person name="Xu J."/>
            <person name="Li Q."/>
            <person name="Guo A."/>
            <person name="Zhou L."/>
            <person name="Li J."/>
            <person name="Wu Y."/>
            <person name="Ma Z."/>
            <person name="Armero A."/>
            <person name="Issali A.E."/>
            <person name="Liu N."/>
            <person name="Peng M."/>
            <person name="Yang Y."/>
        </authorList>
    </citation>
    <scope>NUCLEOTIDE SEQUENCE</scope>
    <source>
        <tissue evidence="4">Spear leaf of Hainan Tall coconut</tissue>
    </source>
</reference>
<accession>A0A8K0MVK2</accession>
<dbReference type="SUPFAM" id="SSF53590">
    <property type="entry name" value="Nucleoside hydrolase"/>
    <property type="match status" value="3"/>
</dbReference>
<evidence type="ECO:0000259" key="3">
    <source>
        <dbReference type="Pfam" id="PF01156"/>
    </source>
</evidence>
<dbReference type="InterPro" id="IPR036452">
    <property type="entry name" value="Ribo_hydro-like"/>
</dbReference>
<comment type="similarity">
    <text evidence="1">Belongs to the IUNH family.</text>
</comment>